<dbReference type="CTD" id="31686"/>
<dbReference type="HOGENOM" id="CLU_445014_0_0_1"/>
<keyword evidence="4 8" id="KW-1133">Transmembrane helix</keyword>
<dbReference type="AlphaFoldDB" id="B3MRB5"/>
<keyword evidence="3 8" id="KW-0812">Transmembrane</keyword>
<keyword evidence="2" id="KW-1003">Cell membrane</keyword>
<dbReference type="OrthoDB" id="6506757at2759"/>
<evidence type="ECO:0000256" key="8">
    <source>
        <dbReference type="SAM" id="Phobius"/>
    </source>
</evidence>
<dbReference type="Gene3D" id="3.40.190.10">
    <property type="entry name" value="Periplasmic binding protein-like II"/>
    <property type="match status" value="1"/>
</dbReference>
<keyword evidence="7" id="KW-0325">Glycoprotein</keyword>
<dbReference type="PhylomeDB" id="B3MRB5"/>
<comment type="subcellular location">
    <subcellularLocation>
        <location evidence="1">Cell membrane</location>
        <topology evidence="1">Multi-pass membrane protein</topology>
    </subcellularLocation>
</comment>
<dbReference type="EMBL" id="CH902622">
    <property type="protein sequence ID" value="EDV34320.1"/>
    <property type="molecule type" value="Genomic_DNA"/>
</dbReference>
<evidence type="ECO:0000259" key="9">
    <source>
        <dbReference type="Pfam" id="PF24061"/>
    </source>
</evidence>
<feature type="transmembrane region" description="Helical" evidence="8">
    <location>
        <begin position="338"/>
        <end position="362"/>
    </location>
</feature>
<organism evidence="10 11">
    <name type="scientific">Drosophila ananassae</name>
    <name type="common">Fruit fly</name>
    <dbReference type="NCBI Taxonomy" id="7217"/>
    <lineage>
        <taxon>Eukaryota</taxon>
        <taxon>Metazoa</taxon>
        <taxon>Ecdysozoa</taxon>
        <taxon>Arthropoda</taxon>
        <taxon>Hexapoda</taxon>
        <taxon>Insecta</taxon>
        <taxon>Pterygota</taxon>
        <taxon>Neoptera</taxon>
        <taxon>Endopterygota</taxon>
        <taxon>Diptera</taxon>
        <taxon>Brachycera</taxon>
        <taxon>Muscomorpha</taxon>
        <taxon>Ephydroidea</taxon>
        <taxon>Drosophilidae</taxon>
        <taxon>Drosophila</taxon>
        <taxon>Sophophora</taxon>
    </lineage>
</organism>
<proteinExistence type="predicted"/>
<feature type="transmembrane region" description="Helical" evidence="8">
    <location>
        <begin position="404"/>
        <end position="420"/>
    </location>
</feature>
<dbReference type="eggNOG" id="KOG1052">
    <property type="taxonomic scope" value="Eukaryota"/>
</dbReference>
<keyword evidence="11" id="KW-1185">Reference proteome</keyword>
<feature type="domain" description="Putative ionotropic receptor ligand binding" evidence="9">
    <location>
        <begin position="21"/>
        <end position="201"/>
    </location>
</feature>
<evidence type="ECO:0000256" key="4">
    <source>
        <dbReference type="ARBA" id="ARBA00022989"/>
    </source>
</evidence>
<evidence type="ECO:0000313" key="11">
    <source>
        <dbReference type="Proteomes" id="UP000007801"/>
    </source>
</evidence>
<keyword evidence="6" id="KW-0675">Receptor</keyword>
<dbReference type="FunCoup" id="B3MRB5">
    <property type="interactions" value="11"/>
</dbReference>
<evidence type="ECO:0000256" key="6">
    <source>
        <dbReference type="ARBA" id="ARBA00023170"/>
    </source>
</evidence>
<dbReference type="Pfam" id="PF24061">
    <property type="entry name" value="LBD_receptor"/>
    <property type="match status" value="1"/>
</dbReference>
<dbReference type="KEGG" id="dan:6503716"/>
<dbReference type="InterPro" id="IPR052192">
    <property type="entry name" value="Insect_Ionotropic_Sensory_Rcpt"/>
</dbReference>
<dbReference type="SUPFAM" id="SSF53850">
    <property type="entry name" value="Periplasmic binding protein-like II"/>
    <property type="match status" value="1"/>
</dbReference>
<evidence type="ECO:0000256" key="3">
    <source>
        <dbReference type="ARBA" id="ARBA00022692"/>
    </source>
</evidence>
<dbReference type="InterPro" id="IPR056198">
    <property type="entry name" value="LBD_receptor"/>
</dbReference>
<dbReference type="Gene3D" id="1.10.287.70">
    <property type="match status" value="1"/>
</dbReference>
<dbReference type="GO" id="GO:0001580">
    <property type="term" value="P:detection of chemical stimulus involved in sensory perception of bitter taste"/>
    <property type="evidence" value="ECO:0007669"/>
    <property type="project" value="EnsemblMetazoa"/>
</dbReference>
<protein>
    <recommendedName>
        <fullName evidence="9">Putative ionotropic receptor ligand binding domain-containing protein</fullName>
    </recommendedName>
</protein>
<feature type="transmembrane region" description="Helical" evidence="8">
    <location>
        <begin position="580"/>
        <end position="601"/>
    </location>
</feature>
<evidence type="ECO:0000256" key="2">
    <source>
        <dbReference type="ARBA" id="ARBA00022475"/>
    </source>
</evidence>
<name>B3MRB5_DROAN</name>
<keyword evidence="5 8" id="KW-0472">Membrane</keyword>
<accession>B3MRB5</accession>
<sequence>MLWWLLILTGQAEGALLPLEPYRTAPLAHAALAILKEQVSPSQSTLSVMELKRQDELRYSKEGDMMTSVLNGLGDSLAFRIYQKLPDEIPSSHVLFLVHCVESFGSLSFNFTGHQSTREYNFLILLTAHMSSRRSRLQALRTISRACVRFHTLNVILLSQKASGVVLTYGFRIYNENCDLNLNLELLDRYESGTFRKGLKERTFDRILRNLSGCPLKVSWYPLEPFVSFRGNPSDPEERAQIWRLTGIDGELIKLLAQIFNFRIQLEEPCDKCLSPDIKDGCSGCFDQMINQTSSILIGAMSGSHQHRENFSPTTSYYQSSLVFVLHMEPQWGAVAQLAAPFCLSVWAALVVSCVLVVLLLCATWRIREQGPADVSSHFLQVLTTLIGNPLVSWQLPRRWKTKVLYATWLLLALVLRVIYQGKLFDSFRQPFSKPLPGDISQLIERNYTLLGQEYLDFYPRNLTVLTRNGSKDRFDHIQAVGERERMTTTTLISSMSFYNRANWNTSRLVHIKEHILLYQLVIYLRRHSILKFAFDRKIKQLQSAGIVGYYVREFDKSQYGVSAVQYHEVSPLRLEIFCGLYYVSGIWLAAAVLAFILELLSLRIRWLRRYFE</sequence>
<reference evidence="10 11" key="1">
    <citation type="journal article" date="2007" name="Nature">
        <title>Evolution of genes and genomes on the Drosophila phylogeny.</title>
        <authorList>
            <consortium name="Drosophila 12 Genomes Consortium"/>
            <person name="Clark A.G."/>
            <person name="Eisen M.B."/>
            <person name="Smith D.R."/>
            <person name="Bergman C.M."/>
            <person name="Oliver B."/>
            <person name="Markow T.A."/>
            <person name="Kaufman T.C."/>
            <person name="Kellis M."/>
            <person name="Gelbart W."/>
            <person name="Iyer V.N."/>
            <person name="Pollard D.A."/>
            <person name="Sackton T.B."/>
            <person name="Larracuente A.M."/>
            <person name="Singh N.D."/>
            <person name="Abad J.P."/>
            <person name="Abt D.N."/>
            <person name="Adryan B."/>
            <person name="Aguade M."/>
            <person name="Akashi H."/>
            <person name="Anderson W.W."/>
            <person name="Aquadro C.F."/>
            <person name="Ardell D.H."/>
            <person name="Arguello R."/>
            <person name="Artieri C.G."/>
            <person name="Barbash D.A."/>
            <person name="Barker D."/>
            <person name="Barsanti P."/>
            <person name="Batterham P."/>
            <person name="Batzoglou S."/>
            <person name="Begun D."/>
            <person name="Bhutkar A."/>
            <person name="Blanco E."/>
            <person name="Bosak S.A."/>
            <person name="Bradley R.K."/>
            <person name="Brand A.D."/>
            <person name="Brent M.R."/>
            <person name="Brooks A.N."/>
            <person name="Brown R.H."/>
            <person name="Butlin R.K."/>
            <person name="Caggese C."/>
            <person name="Calvi B.R."/>
            <person name="Bernardo de Carvalho A."/>
            <person name="Caspi A."/>
            <person name="Castrezana S."/>
            <person name="Celniker S.E."/>
            <person name="Chang J.L."/>
            <person name="Chapple C."/>
            <person name="Chatterji S."/>
            <person name="Chinwalla A."/>
            <person name="Civetta A."/>
            <person name="Clifton S.W."/>
            <person name="Comeron J.M."/>
            <person name="Costello J.C."/>
            <person name="Coyne J.A."/>
            <person name="Daub J."/>
            <person name="David R.G."/>
            <person name="Delcher A.L."/>
            <person name="Delehaunty K."/>
            <person name="Do C.B."/>
            <person name="Ebling H."/>
            <person name="Edwards K."/>
            <person name="Eickbush T."/>
            <person name="Evans J.D."/>
            <person name="Filipski A."/>
            <person name="Findeiss S."/>
            <person name="Freyhult E."/>
            <person name="Fulton L."/>
            <person name="Fulton R."/>
            <person name="Garcia A.C."/>
            <person name="Gardiner A."/>
            <person name="Garfield D.A."/>
            <person name="Garvin B.E."/>
            <person name="Gibson G."/>
            <person name="Gilbert D."/>
            <person name="Gnerre S."/>
            <person name="Godfrey J."/>
            <person name="Good R."/>
            <person name="Gotea V."/>
            <person name="Gravely B."/>
            <person name="Greenberg A.J."/>
            <person name="Griffiths-Jones S."/>
            <person name="Gross S."/>
            <person name="Guigo R."/>
            <person name="Gustafson E.A."/>
            <person name="Haerty W."/>
            <person name="Hahn M.W."/>
            <person name="Halligan D.L."/>
            <person name="Halpern A.L."/>
            <person name="Halter G.M."/>
            <person name="Han M.V."/>
            <person name="Heger A."/>
            <person name="Hillier L."/>
            <person name="Hinrichs A.S."/>
            <person name="Holmes I."/>
            <person name="Hoskins R.A."/>
            <person name="Hubisz M.J."/>
            <person name="Hultmark D."/>
            <person name="Huntley M.A."/>
            <person name="Jaffe D.B."/>
            <person name="Jagadeeshan S."/>
            <person name="Jeck W.R."/>
            <person name="Johnson J."/>
            <person name="Jones C.D."/>
            <person name="Jordan W.C."/>
            <person name="Karpen G.H."/>
            <person name="Kataoka E."/>
            <person name="Keightley P.D."/>
            <person name="Kheradpour P."/>
            <person name="Kirkness E.F."/>
            <person name="Koerich L.B."/>
            <person name="Kristiansen K."/>
            <person name="Kudrna D."/>
            <person name="Kulathinal R.J."/>
            <person name="Kumar S."/>
            <person name="Kwok R."/>
            <person name="Lander E."/>
            <person name="Langley C.H."/>
            <person name="Lapoint R."/>
            <person name="Lazzaro B.P."/>
            <person name="Lee S.J."/>
            <person name="Levesque L."/>
            <person name="Li R."/>
            <person name="Lin C.F."/>
            <person name="Lin M.F."/>
            <person name="Lindblad-Toh K."/>
            <person name="Llopart A."/>
            <person name="Long M."/>
            <person name="Low L."/>
            <person name="Lozovsky E."/>
            <person name="Lu J."/>
            <person name="Luo M."/>
            <person name="Machado C.A."/>
            <person name="Makalowski W."/>
            <person name="Marzo M."/>
            <person name="Matsuda M."/>
            <person name="Matzkin L."/>
            <person name="McAllister B."/>
            <person name="McBride C.S."/>
            <person name="McKernan B."/>
            <person name="McKernan K."/>
            <person name="Mendez-Lago M."/>
            <person name="Minx P."/>
            <person name="Mollenhauer M.U."/>
            <person name="Montooth K."/>
            <person name="Mount S.M."/>
            <person name="Mu X."/>
            <person name="Myers E."/>
            <person name="Negre B."/>
            <person name="Newfeld S."/>
            <person name="Nielsen R."/>
            <person name="Noor M.A."/>
            <person name="O'Grady P."/>
            <person name="Pachter L."/>
            <person name="Papaceit M."/>
            <person name="Parisi M.J."/>
            <person name="Parisi M."/>
            <person name="Parts L."/>
            <person name="Pedersen J.S."/>
            <person name="Pesole G."/>
            <person name="Phillippy A.M."/>
            <person name="Ponting C.P."/>
            <person name="Pop M."/>
            <person name="Porcelli D."/>
            <person name="Powell J.R."/>
            <person name="Prohaska S."/>
            <person name="Pruitt K."/>
            <person name="Puig M."/>
            <person name="Quesneville H."/>
            <person name="Ram K.R."/>
            <person name="Rand D."/>
            <person name="Rasmussen M.D."/>
            <person name="Reed L.K."/>
            <person name="Reenan R."/>
            <person name="Reily A."/>
            <person name="Remington K.A."/>
            <person name="Rieger T.T."/>
            <person name="Ritchie M.G."/>
            <person name="Robin C."/>
            <person name="Rogers Y.H."/>
            <person name="Rohde C."/>
            <person name="Rozas J."/>
            <person name="Rubenfield M.J."/>
            <person name="Ruiz A."/>
            <person name="Russo S."/>
            <person name="Salzberg S.L."/>
            <person name="Sanchez-Gracia A."/>
            <person name="Saranga D.J."/>
            <person name="Sato H."/>
            <person name="Schaeffer S.W."/>
            <person name="Schatz M.C."/>
            <person name="Schlenke T."/>
            <person name="Schwartz R."/>
            <person name="Segarra C."/>
            <person name="Singh R.S."/>
            <person name="Sirot L."/>
            <person name="Sirota M."/>
            <person name="Sisneros N.B."/>
            <person name="Smith C.D."/>
            <person name="Smith T.F."/>
            <person name="Spieth J."/>
            <person name="Stage D.E."/>
            <person name="Stark A."/>
            <person name="Stephan W."/>
            <person name="Strausberg R.L."/>
            <person name="Strempel S."/>
            <person name="Sturgill D."/>
            <person name="Sutton G."/>
            <person name="Sutton G.G."/>
            <person name="Tao W."/>
            <person name="Teichmann S."/>
            <person name="Tobari Y.N."/>
            <person name="Tomimura Y."/>
            <person name="Tsolas J.M."/>
            <person name="Valente V.L."/>
            <person name="Venter E."/>
            <person name="Venter J.C."/>
            <person name="Vicario S."/>
            <person name="Vieira F.G."/>
            <person name="Vilella A.J."/>
            <person name="Villasante A."/>
            <person name="Walenz B."/>
            <person name="Wang J."/>
            <person name="Wasserman M."/>
            <person name="Watts T."/>
            <person name="Wilson D."/>
            <person name="Wilson R.K."/>
            <person name="Wing R.A."/>
            <person name="Wolfner M.F."/>
            <person name="Wong A."/>
            <person name="Wong G.K."/>
            <person name="Wu C.I."/>
            <person name="Wu G."/>
            <person name="Yamamoto D."/>
            <person name="Yang H.P."/>
            <person name="Yang S.P."/>
            <person name="Yorke J.A."/>
            <person name="Yoshida K."/>
            <person name="Zdobnov E."/>
            <person name="Zhang P."/>
            <person name="Zhang Y."/>
            <person name="Zimin A.V."/>
            <person name="Baldwin J."/>
            <person name="Abdouelleil A."/>
            <person name="Abdulkadir J."/>
            <person name="Abebe A."/>
            <person name="Abera B."/>
            <person name="Abreu J."/>
            <person name="Acer S.C."/>
            <person name="Aftuck L."/>
            <person name="Alexander A."/>
            <person name="An P."/>
            <person name="Anderson E."/>
            <person name="Anderson S."/>
            <person name="Arachi H."/>
            <person name="Azer M."/>
            <person name="Bachantsang P."/>
            <person name="Barry A."/>
            <person name="Bayul T."/>
            <person name="Berlin A."/>
            <person name="Bessette D."/>
            <person name="Bloom T."/>
            <person name="Blye J."/>
            <person name="Boguslavskiy L."/>
            <person name="Bonnet C."/>
            <person name="Boukhgalter B."/>
            <person name="Bourzgui I."/>
            <person name="Brown A."/>
            <person name="Cahill P."/>
            <person name="Channer S."/>
            <person name="Cheshatsang Y."/>
            <person name="Chuda L."/>
            <person name="Citroen M."/>
            <person name="Collymore A."/>
            <person name="Cooke P."/>
            <person name="Costello M."/>
            <person name="D'Aco K."/>
            <person name="Daza R."/>
            <person name="De Haan G."/>
            <person name="DeGray S."/>
            <person name="DeMaso C."/>
            <person name="Dhargay N."/>
            <person name="Dooley K."/>
            <person name="Dooley E."/>
            <person name="Doricent M."/>
            <person name="Dorje P."/>
            <person name="Dorjee K."/>
            <person name="Dupes A."/>
            <person name="Elong R."/>
            <person name="Falk J."/>
            <person name="Farina A."/>
            <person name="Faro S."/>
            <person name="Ferguson D."/>
            <person name="Fisher S."/>
            <person name="Foley C.D."/>
            <person name="Franke A."/>
            <person name="Friedrich D."/>
            <person name="Gadbois L."/>
            <person name="Gearin G."/>
            <person name="Gearin C.R."/>
            <person name="Giannoukos G."/>
            <person name="Goode T."/>
            <person name="Graham J."/>
            <person name="Grandbois E."/>
            <person name="Grewal S."/>
            <person name="Gyaltsen K."/>
            <person name="Hafez N."/>
            <person name="Hagos B."/>
            <person name="Hall J."/>
            <person name="Henson C."/>
            <person name="Hollinger A."/>
            <person name="Honan T."/>
            <person name="Huard M.D."/>
            <person name="Hughes L."/>
            <person name="Hurhula B."/>
            <person name="Husby M.E."/>
            <person name="Kamat A."/>
            <person name="Kanga B."/>
            <person name="Kashin S."/>
            <person name="Khazanovich D."/>
            <person name="Kisner P."/>
            <person name="Lance K."/>
            <person name="Lara M."/>
            <person name="Lee W."/>
            <person name="Lennon N."/>
            <person name="Letendre F."/>
            <person name="LeVine R."/>
            <person name="Lipovsky A."/>
            <person name="Liu X."/>
            <person name="Liu J."/>
            <person name="Liu S."/>
            <person name="Lokyitsang T."/>
            <person name="Lokyitsang Y."/>
            <person name="Lubonja R."/>
            <person name="Lui A."/>
            <person name="MacDonald P."/>
            <person name="Magnisalis V."/>
            <person name="Maru K."/>
            <person name="Matthews C."/>
            <person name="McCusker W."/>
            <person name="McDonough S."/>
            <person name="Mehta T."/>
            <person name="Meldrim J."/>
            <person name="Meneus L."/>
            <person name="Mihai O."/>
            <person name="Mihalev A."/>
            <person name="Mihova T."/>
            <person name="Mittelman R."/>
            <person name="Mlenga V."/>
            <person name="Montmayeur A."/>
            <person name="Mulrain L."/>
            <person name="Navidi A."/>
            <person name="Naylor J."/>
            <person name="Negash T."/>
            <person name="Nguyen T."/>
            <person name="Nguyen N."/>
            <person name="Nicol R."/>
            <person name="Norbu C."/>
            <person name="Norbu N."/>
            <person name="Novod N."/>
            <person name="O'Neill B."/>
            <person name="Osman S."/>
            <person name="Markiewicz E."/>
            <person name="Oyono O.L."/>
            <person name="Patti C."/>
            <person name="Phunkhang P."/>
            <person name="Pierre F."/>
            <person name="Priest M."/>
            <person name="Raghuraman S."/>
            <person name="Rege F."/>
            <person name="Reyes R."/>
            <person name="Rise C."/>
            <person name="Rogov P."/>
            <person name="Ross K."/>
            <person name="Ryan E."/>
            <person name="Settipalli S."/>
            <person name="Shea T."/>
            <person name="Sherpa N."/>
            <person name="Shi L."/>
            <person name="Shih D."/>
            <person name="Sparrow T."/>
            <person name="Spaulding J."/>
            <person name="Stalker J."/>
            <person name="Stange-Thomann N."/>
            <person name="Stavropoulos S."/>
            <person name="Stone C."/>
            <person name="Strader C."/>
            <person name="Tesfaye S."/>
            <person name="Thomson T."/>
            <person name="Thoulutsang Y."/>
            <person name="Thoulutsang D."/>
            <person name="Topham K."/>
            <person name="Topping I."/>
            <person name="Tsamla T."/>
            <person name="Vassiliev H."/>
            <person name="Vo A."/>
            <person name="Wangchuk T."/>
            <person name="Wangdi T."/>
            <person name="Weiand M."/>
            <person name="Wilkinson J."/>
            <person name="Wilson A."/>
            <person name="Yadav S."/>
            <person name="Young G."/>
            <person name="Yu Q."/>
            <person name="Zembek L."/>
            <person name="Zhong D."/>
            <person name="Zimmer A."/>
            <person name="Zwirko Z."/>
            <person name="Jaffe D.B."/>
            <person name="Alvarez P."/>
            <person name="Brockman W."/>
            <person name="Butler J."/>
            <person name="Chin C."/>
            <person name="Gnerre S."/>
            <person name="Grabherr M."/>
            <person name="Kleber M."/>
            <person name="Mauceli E."/>
            <person name="MacCallum I."/>
        </authorList>
    </citation>
    <scope>NUCLEOTIDE SEQUENCE [LARGE SCALE GENOMIC DNA]</scope>
    <source>
        <strain evidence="11">Tucson 14024-0371.13</strain>
    </source>
</reference>
<dbReference type="InParanoid" id="B3MRB5"/>
<evidence type="ECO:0000256" key="7">
    <source>
        <dbReference type="ARBA" id="ARBA00023180"/>
    </source>
</evidence>
<dbReference type="GO" id="GO:0005886">
    <property type="term" value="C:plasma membrane"/>
    <property type="evidence" value="ECO:0007669"/>
    <property type="project" value="UniProtKB-SubCell"/>
</dbReference>
<dbReference type="GeneID" id="6503716"/>
<dbReference type="Proteomes" id="UP000007801">
    <property type="component" value="Unassembled WGS sequence"/>
</dbReference>
<dbReference type="PANTHER" id="PTHR42643:SF37">
    <property type="entry name" value="IONOTROPIC RECEPTOR 11A-RELATED"/>
    <property type="match status" value="1"/>
</dbReference>
<evidence type="ECO:0000313" key="10">
    <source>
        <dbReference type="EMBL" id="EDV34320.1"/>
    </source>
</evidence>
<dbReference type="OMA" id="STREYNF"/>
<dbReference type="PANTHER" id="PTHR42643">
    <property type="entry name" value="IONOTROPIC RECEPTOR 20A-RELATED"/>
    <property type="match status" value="1"/>
</dbReference>
<gene>
    <name evidence="10" type="primary">Dana\GF21027</name>
    <name evidence="10" type="synonym">dana_GLEANR_4257</name>
    <name evidence="10" type="ORF">GF21027</name>
</gene>
<evidence type="ECO:0000256" key="1">
    <source>
        <dbReference type="ARBA" id="ARBA00004651"/>
    </source>
</evidence>
<evidence type="ECO:0000256" key="5">
    <source>
        <dbReference type="ARBA" id="ARBA00023136"/>
    </source>
</evidence>